<dbReference type="Pfam" id="PF05427">
    <property type="entry name" value="FIBP"/>
    <property type="match status" value="1"/>
</dbReference>
<evidence type="ECO:0000313" key="2">
    <source>
        <dbReference type="Proteomes" id="UP001163046"/>
    </source>
</evidence>
<gene>
    <name evidence="1" type="ORF">OS493_012800</name>
</gene>
<accession>A0A9X0CZE2</accession>
<proteinExistence type="predicted"/>
<comment type="caution">
    <text evidence="1">The sequence shown here is derived from an EMBL/GenBank/DDBJ whole genome shotgun (WGS) entry which is preliminary data.</text>
</comment>
<dbReference type="AlphaFoldDB" id="A0A9X0CZE2"/>
<dbReference type="InterPro" id="IPR008614">
    <property type="entry name" value="FIBP"/>
</dbReference>
<dbReference type="Proteomes" id="UP001163046">
    <property type="component" value="Unassembled WGS sequence"/>
</dbReference>
<reference evidence="1" key="1">
    <citation type="submission" date="2023-01" db="EMBL/GenBank/DDBJ databases">
        <title>Genome assembly of the deep-sea coral Lophelia pertusa.</title>
        <authorList>
            <person name="Herrera S."/>
            <person name="Cordes E."/>
        </authorList>
    </citation>
    <scope>NUCLEOTIDE SEQUENCE</scope>
    <source>
        <strain evidence="1">USNM1676648</strain>
        <tissue evidence="1">Polyp</tissue>
    </source>
</reference>
<evidence type="ECO:0000313" key="1">
    <source>
        <dbReference type="EMBL" id="KAJ7380038.1"/>
    </source>
</evidence>
<organism evidence="1 2">
    <name type="scientific">Desmophyllum pertusum</name>
    <dbReference type="NCBI Taxonomy" id="174260"/>
    <lineage>
        <taxon>Eukaryota</taxon>
        <taxon>Metazoa</taxon>
        <taxon>Cnidaria</taxon>
        <taxon>Anthozoa</taxon>
        <taxon>Hexacorallia</taxon>
        <taxon>Scleractinia</taxon>
        <taxon>Caryophylliina</taxon>
        <taxon>Caryophylliidae</taxon>
        <taxon>Desmophyllum</taxon>
    </lineage>
</organism>
<dbReference type="EMBL" id="MU826355">
    <property type="protein sequence ID" value="KAJ7380038.1"/>
    <property type="molecule type" value="Genomic_DNA"/>
</dbReference>
<dbReference type="PANTHER" id="PTHR13223">
    <property type="entry name" value="ACIDIC FIBROBLAST GROWTH FACTOR INTRACELLULAR BINDING PROTEIN"/>
    <property type="match status" value="1"/>
</dbReference>
<evidence type="ECO:0008006" key="3">
    <source>
        <dbReference type="Google" id="ProtNLM"/>
    </source>
</evidence>
<dbReference type="GO" id="GO:0005634">
    <property type="term" value="C:nucleus"/>
    <property type="evidence" value="ECO:0007669"/>
    <property type="project" value="TreeGrafter"/>
</dbReference>
<dbReference type="PANTHER" id="PTHR13223:SF2">
    <property type="entry name" value="ACIDIC FIBROBLAST GROWTH FACTOR INTRACELLULAR-BINDING PROTEIN"/>
    <property type="match status" value="1"/>
</dbReference>
<sequence length="130" mass="15105">MLERFLQSPPMLAKQMLLQISPDVQDMLIEKYYQFDKEVVRELLGKKLTGRLRKDLDDVSEKTNIPLKSCRRQFDNVKNVLRTIEETEGGGLADTVKKIFCSQILWQDNMLASASWLSIRLKQERKGCLT</sequence>
<protein>
    <recommendedName>
        <fullName evidence="3">Acidic fibroblast growth factor intracellular-binding protein</fullName>
    </recommendedName>
</protein>
<keyword evidence="2" id="KW-1185">Reference proteome</keyword>
<name>A0A9X0CZE2_9CNID</name>
<dbReference type="OrthoDB" id="16955at2759"/>